<dbReference type="EMBL" id="AMCI01006643">
    <property type="protein sequence ID" value="EJW93988.1"/>
    <property type="molecule type" value="Genomic_DNA"/>
</dbReference>
<reference evidence="1" key="1">
    <citation type="journal article" date="2012" name="PLoS ONE">
        <title>Gene sets for utilization of primary and secondary nutrition supplies in the distal gut of endangered iberian lynx.</title>
        <authorList>
            <person name="Alcaide M."/>
            <person name="Messina E."/>
            <person name="Richter M."/>
            <person name="Bargiela R."/>
            <person name="Peplies J."/>
            <person name="Huws S.A."/>
            <person name="Newbold C.J."/>
            <person name="Golyshin P.N."/>
            <person name="Simon M.A."/>
            <person name="Lopez G."/>
            <person name="Yakimov M.M."/>
            <person name="Ferrer M."/>
        </authorList>
    </citation>
    <scope>NUCLEOTIDE SEQUENCE</scope>
</reference>
<name>J9FHT2_9ZZZZ</name>
<evidence type="ECO:0000313" key="1">
    <source>
        <dbReference type="EMBL" id="EJW93988.1"/>
    </source>
</evidence>
<organism evidence="1">
    <name type="scientific">gut metagenome</name>
    <dbReference type="NCBI Taxonomy" id="749906"/>
    <lineage>
        <taxon>unclassified sequences</taxon>
        <taxon>metagenomes</taxon>
        <taxon>organismal metagenomes</taxon>
    </lineage>
</organism>
<dbReference type="AlphaFoldDB" id="J9FHT2"/>
<sequence length="44" mass="4258">MGAPLVLLAVQTITAKPHLTGIGKVVDGNADKSAGANQCIGIGG</sequence>
<protein>
    <submittedName>
        <fullName evidence="1">Uncharacterized protein</fullName>
    </submittedName>
</protein>
<gene>
    <name evidence="1" type="ORF">EVA_17906</name>
</gene>
<comment type="caution">
    <text evidence="1">The sequence shown here is derived from an EMBL/GenBank/DDBJ whole genome shotgun (WGS) entry which is preliminary data.</text>
</comment>
<feature type="non-terminal residue" evidence="1">
    <location>
        <position position="44"/>
    </location>
</feature>
<proteinExistence type="predicted"/>
<accession>J9FHT2</accession>